<gene>
    <name evidence="1" type="ORF">C8E87_2036</name>
</gene>
<proteinExistence type="predicted"/>
<evidence type="ECO:0000313" key="1">
    <source>
        <dbReference type="EMBL" id="TDO38383.1"/>
    </source>
</evidence>
<keyword evidence="2" id="KW-1185">Reference proteome</keyword>
<organism evidence="1 2">
    <name type="scientific">Paractinoplanes brasiliensis</name>
    <dbReference type="NCBI Taxonomy" id="52695"/>
    <lineage>
        <taxon>Bacteria</taxon>
        <taxon>Bacillati</taxon>
        <taxon>Actinomycetota</taxon>
        <taxon>Actinomycetes</taxon>
        <taxon>Micromonosporales</taxon>
        <taxon>Micromonosporaceae</taxon>
        <taxon>Paractinoplanes</taxon>
    </lineage>
</organism>
<evidence type="ECO:0000313" key="2">
    <source>
        <dbReference type="Proteomes" id="UP000294901"/>
    </source>
</evidence>
<dbReference type="AlphaFoldDB" id="A0A4R6JPE2"/>
<accession>A0A4R6JPE2</accession>
<dbReference type="EMBL" id="SNWR01000001">
    <property type="protein sequence ID" value="TDO38383.1"/>
    <property type="molecule type" value="Genomic_DNA"/>
</dbReference>
<reference evidence="1 2" key="1">
    <citation type="submission" date="2019-03" db="EMBL/GenBank/DDBJ databases">
        <title>Sequencing the genomes of 1000 actinobacteria strains.</title>
        <authorList>
            <person name="Klenk H.-P."/>
        </authorList>
    </citation>
    <scope>NUCLEOTIDE SEQUENCE [LARGE SCALE GENOMIC DNA]</scope>
    <source>
        <strain evidence="1 2">DSM 43805</strain>
    </source>
</reference>
<protein>
    <submittedName>
        <fullName evidence="1">Uncharacterized protein</fullName>
    </submittedName>
</protein>
<comment type="caution">
    <text evidence="1">The sequence shown here is derived from an EMBL/GenBank/DDBJ whole genome shotgun (WGS) entry which is preliminary data.</text>
</comment>
<sequence>MGSFGYRLFVVHLRAGLGRRNLDFGHVEHGHFIDLLEEDLAKGLNSVVKFEDAARLEEDGTTAPETGTVVRLMEVSRAGFDLRLEFDHGPYGEDGKLIDPEGVESDQDIESFALGRNFRALITFPSEGGAAILAVETHGRACPYRRLEAAFKRFYSTDLRLFLAAGVADRAAVAHFIRNGVVRELEVTRHETARDGEPLTSQVRLSVKIPGASKLQDSMREHALRWVNESWEKLSNHDARVSLANDLARTATGVTIPLDFEDSLLRVDGPNDRKRSLKPSADIGEWIYDTGDYRYSNEKWYSTVSDSVRELFPTIAATEGVVPPN</sequence>
<dbReference type="RefSeq" id="WP_133872871.1">
    <property type="nucleotide sequence ID" value="NZ_BOMD01000022.1"/>
</dbReference>
<dbReference type="Proteomes" id="UP000294901">
    <property type="component" value="Unassembled WGS sequence"/>
</dbReference>
<name>A0A4R6JPE2_9ACTN</name>